<feature type="compositionally biased region" description="Basic and acidic residues" evidence="1">
    <location>
        <begin position="310"/>
        <end position="321"/>
    </location>
</feature>
<keyword evidence="3" id="KW-1185">Reference proteome</keyword>
<evidence type="ECO:0000313" key="2">
    <source>
        <dbReference type="EMBL" id="RFU85188.1"/>
    </source>
</evidence>
<dbReference type="EMBL" id="QUAK01000101">
    <property type="protein sequence ID" value="RFU85188.1"/>
    <property type="molecule type" value="Genomic_DNA"/>
</dbReference>
<organism evidence="2 3">
    <name type="scientific">Streptomyces triticagri</name>
    <dbReference type="NCBI Taxonomy" id="2293568"/>
    <lineage>
        <taxon>Bacteria</taxon>
        <taxon>Bacillati</taxon>
        <taxon>Actinomycetota</taxon>
        <taxon>Actinomycetes</taxon>
        <taxon>Kitasatosporales</taxon>
        <taxon>Streptomycetaceae</taxon>
        <taxon>Streptomyces</taxon>
    </lineage>
</organism>
<dbReference type="RefSeq" id="WP_128557200.1">
    <property type="nucleotide sequence ID" value="NZ_QUAK01000101.1"/>
</dbReference>
<protein>
    <submittedName>
        <fullName evidence="2">VWA domain-containing protein</fullName>
    </submittedName>
</protein>
<evidence type="ECO:0000256" key="1">
    <source>
        <dbReference type="SAM" id="MobiDB-lite"/>
    </source>
</evidence>
<evidence type="ECO:0000313" key="3">
    <source>
        <dbReference type="Proteomes" id="UP000263094"/>
    </source>
</evidence>
<dbReference type="OrthoDB" id="4025922at2"/>
<dbReference type="Gene3D" id="3.40.50.410">
    <property type="entry name" value="von Willebrand factor, type A domain"/>
    <property type="match status" value="1"/>
</dbReference>
<comment type="caution">
    <text evidence="2">The sequence shown here is derived from an EMBL/GenBank/DDBJ whole genome shotgun (WGS) entry which is preliminary data.</text>
</comment>
<dbReference type="SUPFAM" id="SSF53300">
    <property type="entry name" value="vWA-like"/>
    <property type="match status" value="1"/>
</dbReference>
<reference evidence="2 3" key="1">
    <citation type="submission" date="2018-08" db="EMBL/GenBank/DDBJ databases">
        <title>Isolation, diversity and antifungal activity of Actinobacteria from wheat.</title>
        <authorList>
            <person name="Han C."/>
        </authorList>
    </citation>
    <scope>NUCLEOTIDE SEQUENCE [LARGE SCALE GENOMIC DNA]</scope>
    <source>
        <strain evidence="2 3">NEAU-YY421</strain>
    </source>
</reference>
<feature type="region of interest" description="Disordered" evidence="1">
    <location>
        <begin position="310"/>
        <end position="364"/>
    </location>
</feature>
<feature type="compositionally biased region" description="Low complexity" evidence="1">
    <location>
        <begin position="350"/>
        <end position="364"/>
    </location>
</feature>
<dbReference type="Proteomes" id="UP000263094">
    <property type="component" value="Unassembled WGS sequence"/>
</dbReference>
<sequence>MAANTHFQPTPPALSEDEWATARWEDDGGPVHEPRPATHTREWLRIAAALAERLPELAGRDDVIVTCKPGTRSGAPAAFFPVTAELEIDAALFAPHNPRTINPARYGDEQRYPVAWGAFIHEAAHAAHSKWRTPTHLRGTALAQAAEVLEESRVERAHVARRPDDLRYLRACASTLVLAELNCQTPADRWQAAYAAGLILGRRDAGILKPDETEPLEKAVAKILGEDLLQTLADIWNAAHHTADHDDEGMLAHGRAWCEALGADQAKPPPRLKGDDGGNLAEAIGKAMTNVDEHEAAEAAIDAIRTEQQRAKADKAARERQAGATADKVFKRGGTYAPRPRPDGKPPLRPVTRTRPPTPGERAAAGKLARALRAAAYRERIVTVTTSAAPPGRLNMRGALARDAQRAAGAIPTAQPWVHTQRRQAPSPPLRVGIAVDVSSSMRAATAPMASAAWIFARAVALTDPESAAATVAYDRGLTAITAPGRNPDRVTEFAARGGGHCLAEAIDALTAGLDLTKPGRGRLLVVASDGIYSPADAVRAADRIRHLTNDGCAVLWLAFKPDPFPLPHTTLVELDHPAHAVDAIARAAKKAVKATTPIT</sequence>
<name>A0A372M2P6_9ACTN</name>
<gene>
    <name evidence="2" type="ORF">DY218_18710</name>
</gene>
<proteinExistence type="predicted"/>
<dbReference type="AlphaFoldDB" id="A0A372M2P6"/>
<accession>A0A372M2P6</accession>
<dbReference type="InterPro" id="IPR036465">
    <property type="entry name" value="vWFA_dom_sf"/>
</dbReference>